<dbReference type="Proteomes" id="UP001408789">
    <property type="component" value="Unassembled WGS sequence"/>
</dbReference>
<keyword evidence="11" id="KW-1185">Reference proteome</keyword>
<dbReference type="GO" id="GO:0007076">
    <property type="term" value="P:mitotic chromosome condensation"/>
    <property type="evidence" value="ECO:0007669"/>
    <property type="project" value="InterPro"/>
</dbReference>
<feature type="region of interest" description="Disordered" evidence="8">
    <location>
        <begin position="980"/>
        <end position="1084"/>
    </location>
</feature>
<proteinExistence type="inferred from homology"/>
<feature type="compositionally biased region" description="Basic residues" evidence="8">
    <location>
        <begin position="997"/>
        <end position="1006"/>
    </location>
</feature>
<dbReference type="PANTHER" id="PTHR14418">
    <property type="entry name" value="CONDENSIN COMPLEX SUBUNIT 3-RELATED"/>
    <property type="match status" value="1"/>
</dbReference>
<feature type="compositionally biased region" description="Acidic residues" evidence="8">
    <location>
        <begin position="1060"/>
        <end position="1084"/>
    </location>
</feature>
<reference evidence="10 11" key="1">
    <citation type="submission" date="2024-04" db="EMBL/GenBank/DDBJ databases">
        <title>The reference genome of an endangered Asteraceae, Deinandra increscens subsp. villosa, native to the Central Coast of California.</title>
        <authorList>
            <person name="Guilliams M."/>
            <person name="Hasenstab-Lehman K."/>
            <person name="Meyer R."/>
            <person name="Mcevoy S."/>
        </authorList>
    </citation>
    <scope>NUCLEOTIDE SEQUENCE [LARGE SCALE GENOMIC DNA]</scope>
    <source>
        <tissue evidence="10">Leaf</tissue>
    </source>
</reference>
<comment type="similarity">
    <text evidence="2">Belongs to the CND3 (condensin subunit 3) family.</text>
</comment>
<evidence type="ECO:0000313" key="11">
    <source>
        <dbReference type="Proteomes" id="UP001408789"/>
    </source>
</evidence>
<evidence type="ECO:0000256" key="8">
    <source>
        <dbReference type="SAM" id="MobiDB-lite"/>
    </source>
</evidence>
<feature type="domain" description="Nuclear condensin complex subunit 3 C-terminal" evidence="9">
    <location>
        <begin position="568"/>
        <end position="909"/>
    </location>
</feature>
<dbReference type="InterPro" id="IPR025977">
    <property type="entry name" value="Cnd3_C"/>
</dbReference>
<keyword evidence="5" id="KW-0498">Mitosis</keyword>
<dbReference type="AlphaFoldDB" id="A0AAP0CX09"/>
<evidence type="ECO:0000256" key="6">
    <source>
        <dbReference type="ARBA" id="ARBA00023067"/>
    </source>
</evidence>
<dbReference type="EMBL" id="JBCNJP010000019">
    <property type="protein sequence ID" value="KAK9062178.1"/>
    <property type="molecule type" value="Genomic_DNA"/>
</dbReference>
<evidence type="ECO:0000256" key="5">
    <source>
        <dbReference type="ARBA" id="ARBA00022776"/>
    </source>
</evidence>
<accession>A0AAP0CX09</accession>
<dbReference type="GO" id="GO:0051301">
    <property type="term" value="P:cell division"/>
    <property type="evidence" value="ECO:0007669"/>
    <property type="project" value="UniProtKB-KW"/>
</dbReference>
<keyword evidence="7" id="KW-0131">Cell cycle</keyword>
<dbReference type="InterPro" id="IPR016024">
    <property type="entry name" value="ARM-type_fold"/>
</dbReference>
<protein>
    <recommendedName>
        <fullName evidence="9">Nuclear condensin complex subunit 3 C-terminal domain-containing protein</fullName>
    </recommendedName>
</protein>
<dbReference type="GO" id="GO:0000796">
    <property type="term" value="C:condensin complex"/>
    <property type="evidence" value="ECO:0007669"/>
    <property type="project" value="InterPro"/>
</dbReference>
<evidence type="ECO:0000256" key="1">
    <source>
        <dbReference type="ARBA" id="ARBA00004286"/>
    </source>
</evidence>
<evidence type="ECO:0000256" key="3">
    <source>
        <dbReference type="ARBA" id="ARBA00022454"/>
    </source>
</evidence>
<dbReference type="Gene3D" id="1.25.10.10">
    <property type="entry name" value="Leucine-rich Repeat Variant"/>
    <property type="match status" value="1"/>
</dbReference>
<dbReference type="Pfam" id="PF12719">
    <property type="entry name" value="Cnd3"/>
    <property type="match status" value="1"/>
</dbReference>
<sequence>MNIILAVENKINNRPKTRPNIYFQTFSFPAIYPIRKSDLREKFQNLTPPVPTMAVEIPEEKLLMQKIAKVFDDAKGSRASHIRKLKDLSALRSSIPIAQFFDAFSKTLIPVFTTQRRIASVERIVQFVSIFACLRDPNNSEDCDAFFEQFFRFLLAGTVAANRTARFRACQIISEIIMRLPDDAEVSDELWDEVIDCMKVRVGDKVPVIRTFSVRALSRFANDAENSDILDLLLETLPREQNPDVRKTILLSLPPSNATSTAIINCTLDVSESVRKTAYSILASKFPLQSLSIKQRTIILQRGLSDRSAAVTKECLKLMKDEWLMKSCNGDPIELLRYLDVETYESIGVSVMEALLKAGLVKLHGGQSIKQYISSDNNTTEGCGTQLLDAEVALYLRTLCKHLQMEAQAKGSDAAMTSGTESAVYASEATDSNDLLEKILPESVSEYIELVKAHIVAGQTTRFTARQLLLLGSMLDFSDATSRKVAAVFVIELLNSPLQHDVDDDGNKVVIGDGISLGGERDWADAVSGLAKKVHATPGEFEQVVLSVVAELAQPCRERAADFLDWMHCLSVIGLLLEHTKSLRWMHGNSMEPTELLQSLLLPGAKHIHLDVQRAAIRCLGLFGLLERVLSEDLVKQLRLSFIRGPPLVSSMATKALMDLATWHGPQAVDKAMNRDLSSQFKDHVKDVQPVCWSDTNDDLEIELIDLLYAGFDRTDFGHPVDANENESVHAVLAEGFAKILLLSENYPTISVSSHPILLTKLINLYFSSRASELQRLKQCLSVFFEHYPSLSVNHKKCISKAFLPAMRSMWPGINGTTGGSNVVVSNMRKRATQASRFMLQMLQAPLYPKETEQVDQNENNPPGQNDSDYGEEGLAICIAAEILSFPKKKNAAEKSYISAISKILVLLRFKQTEQVAVKLMRRLMNRVAEGVSADKDVLKEVKQMSEHLKASDTSPDEPLQPEQANLLLEKLDIQLNIDDDESSLEVEPTPVPRSTRPVRGRRRARQEKESSSSDEDETSYDAVVPANPVTVSVRSQRASKSAALSKLLSTTKPDKIVDDENDEVEDEEDDGDESAVTSEDDSD</sequence>
<organism evidence="10 11">
    <name type="scientific">Deinandra increscens subsp. villosa</name>
    <dbReference type="NCBI Taxonomy" id="3103831"/>
    <lineage>
        <taxon>Eukaryota</taxon>
        <taxon>Viridiplantae</taxon>
        <taxon>Streptophyta</taxon>
        <taxon>Embryophyta</taxon>
        <taxon>Tracheophyta</taxon>
        <taxon>Spermatophyta</taxon>
        <taxon>Magnoliopsida</taxon>
        <taxon>eudicotyledons</taxon>
        <taxon>Gunneridae</taxon>
        <taxon>Pentapetalae</taxon>
        <taxon>asterids</taxon>
        <taxon>campanulids</taxon>
        <taxon>Asterales</taxon>
        <taxon>Asteraceae</taxon>
        <taxon>Asteroideae</taxon>
        <taxon>Heliantheae alliance</taxon>
        <taxon>Madieae</taxon>
        <taxon>Madiinae</taxon>
        <taxon>Deinandra</taxon>
    </lineage>
</organism>
<keyword evidence="3" id="KW-0158">Chromosome</keyword>
<comment type="caution">
    <text evidence="10">The sequence shown here is derived from an EMBL/GenBank/DDBJ whole genome shotgun (WGS) entry which is preliminary data.</text>
</comment>
<evidence type="ECO:0000259" key="9">
    <source>
        <dbReference type="Pfam" id="PF12719"/>
    </source>
</evidence>
<evidence type="ECO:0000313" key="10">
    <source>
        <dbReference type="EMBL" id="KAK9062178.1"/>
    </source>
</evidence>
<keyword evidence="4" id="KW-0132">Cell division</keyword>
<evidence type="ECO:0000256" key="2">
    <source>
        <dbReference type="ARBA" id="ARBA00006533"/>
    </source>
</evidence>
<evidence type="ECO:0000256" key="7">
    <source>
        <dbReference type="ARBA" id="ARBA00023306"/>
    </source>
</evidence>
<dbReference type="InterPro" id="IPR027165">
    <property type="entry name" value="CND3"/>
</dbReference>
<keyword evidence="6" id="KW-0226">DNA condensation</keyword>
<dbReference type="PANTHER" id="PTHR14418:SF5">
    <property type="entry name" value="CONDENSIN COMPLEX SUBUNIT 3"/>
    <property type="match status" value="1"/>
</dbReference>
<dbReference type="SUPFAM" id="SSF48371">
    <property type="entry name" value="ARM repeat"/>
    <property type="match status" value="1"/>
</dbReference>
<gene>
    <name evidence="10" type="ORF">SSX86_019364</name>
</gene>
<name>A0AAP0CX09_9ASTR</name>
<dbReference type="InterPro" id="IPR011989">
    <property type="entry name" value="ARM-like"/>
</dbReference>
<dbReference type="GO" id="GO:0000793">
    <property type="term" value="C:condensed chromosome"/>
    <property type="evidence" value="ECO:0007669"/>
    <property type="project" value="TreeGrafter"/>
</dbReference>
<evidence type="ECO:0000256" key="4">
    <source>
        <dbReference type="ARBA" id="ARBA00022618"/>
    </source>
</evidence>
<comment type="subcellular location">
    <subcellularLocation>
        <location evidence="1">Chromosome</location>
    </subcellularLocation>
</comment>
<feature type="compositionally biased region" description="Low complexity" evidence="8">
    <location>
        <begin position="1039"/>
        <end position="1052"/>
    </location>
</feature>